<gene>
    <name evidence="3" type="ORF">UF78_04860</name>
</gene>
<proteinExistence type="predicted"/>
<evidence type="ECO:0000259" key="1">
    <source>
        <dbReference type="Pfam" id="PF00501"/>
    </source>
</evidence>
<dbReference type="OrthoDB" id="9803968at2"/>
<dbReference type="Proteomes" id="UP000032487">
    <property type="component" value="Unassembled WGS sequence"/>
</dbReference>
<dbReference type="PANTHER" id="PTHR43767:SF11">
    <property type="entry name" value="MEDIUM-CHAIN-FATTY-ACID--COA LIGASE"/>
    <property type="match status" value="1"/>
</dbReference>
<feature type="domain" description="AMP-dependent synthetase/ligase" evidence="1">
    <location>
        <begin position="29"/>
        <end position="405"/>
    </location>
</feature>
<dbReference type="RefSeq" id="WP_045160899.1">
    <property type="nucleotide sequence ID" value="NZ_JYHV01000011.1"/>
</dbReference>
<dbReference type="CDD" id="cd12119">
    <property type="entry name" value="ttLC_FACS_AlkK_like"/>
    <property type="match status" value="1"/>
</dbReference>
<dbReference type="InterPro" id="IPR042099">
    <property type="entry name" value="ANL_N_sf"/>
</dbReference>
<comment type="caution">
    <text evidence="3">The sequence shown here is derived from an EMBL/GenBank/DDBJ whole genome shotgun (WGS) entry which is preliminary data.</text>
</comment>
<name>A0A0D9AQU4_STUST</name>
<evidence type="ECO:0000259" key="2">
    <source>
        <dbReference type="Pfam" id="PF13193"/>
    </source>
</evidence>
<evidence type="ECO:0000313" key="3">
    <source>
        <dbReference type="EMBL" id="KJH83395.1"/>
    </source>
</evidence>
<dbReference type="Pfam" id="PF00501">
    <property type="entry name" value="AMP-binding"/>
    <property type="match status" value="1"/>
</dbReference>
<sequence length="560" mass="62021">MLQTRVIKPAANAYQYPLLIKSLLLSGQRYERTREIVYRDQVRFDYRTLNQRIARLANVLTAAGVKAGDTVAVMDWDSHRYLECMFAIPMIGAVVHTINVRLSPEQILYTMNHAEDRFVLVNSEFAPLYQAIAGQLTTVDKTLLITDADDKTCDLPNCVGEYESLLAEAQPHYDFPDFDENSVATTFYTTGTTGDPKGVYFTHRQLVLHTLAGAITVGCRENPQLMAAGDVYMPITPMFHVHAWGLPYVATMMGLKQVYPGRYDPELLIELWRKEKVTFSHCVPTIVQMLLNAKAAKGTDFNGWKITIGGSALTRGLYESARACGMQLVAAYGMSETCPLISGAHINDELREASEDEQSSYRLKAGVPVVLVDAAIQAPDGSFLPADGVSQGELVLRAPWLTQGYAGNLEKSEELWAGGWLHTGDVATVDEMGNIDIRDRIKDVIKTGGEWVSSLAIEGLISRHEAVRDVAVVGVPDERWGERPFALVVLCEGKQLDARTLQRFLEPAVEQGQINKWAIPQQIAVVADIPKTSVGKLDKKRIRVDIARWLEEGSHAISSI</sequence>
<dbReference type="Pfam" id="PF13193">
    <property type="entry name" value="AMP-binding_C"/>
    <property type="match status" value="1"/>
</dbReference>
<dbReference type="SUPFAM" id="SSF56801">
    <property type="entry name" value="Acetyl-CoA synthetase-like"/>
    <property type="match status" value="1"/>
</dbReference>
<reference evidence="3 4" key="1">
    <citation type="submission" date="2015-02" db="EMBL/GenBank/DDBJ databases">
        <title>Draft genome sequence of Pseudomonas stutzeri NT0128 isolated from wheat (Triticum turgidum) rhizosphere.</title>
        <authorList>
            <person name="Tovi N."/>
            <person name="Frenk S."/>
            <person name="Hadar Y."/>
            <person name="Minz D."/>
        </authorList>
    </citation>
    <scope>NUCLEOTIDE SEQUENCE [LARGE SCALE GENOMIC DNA]</scope>
    <source>
        <strain evidence="3 4">NT0128</strain>
    </source>
</reference>
<dbReference type="InterPro" id="IPR025110">
    <property type="entry name" value="AMP-bd_C"/>
</dbReference>
<dbReference type="Gene3D" id="3.40.50.12780">
    <property type="entry name" value="N-terminal domain of ligase-like"/>
    <property type="match status" value="1"/>
</dbReference>
<protein>
    <submittedName>
        <fullName evidence="3">Long-chain fatty acid--CoA ligase</fullName>
    </submittedName>
</protein>
<keyword evidence="3" id="KW-0436">Ligase</keyword>
<dbReference type="PATRIC" id="fig|316.101.peg.559"/>
<dbReference type="InterPro" id="IPR045851">
    <property type="entry name" value="AMP-bd_C_sf"/>
</dbReference>
<dbReference type="GO" id="GO:0016877">
    <property type="term" value="F:ligase activity, forming carbon-sulfur bonds"/>
    <property type="evidence" value="ECO:0007669"/>
    <property type="project" value="UniProtKB-ARBA"/>
</dbReference>
<dbReference type="InterPro" id="IPR050237">
    <property type="entry name" value="ATP-dep_AMP-bd_enzyme"/>
</dbReference>
<organism evidence="3 4">
    <name type="scientific">Stutzerimonas stutzeri</name>
    <name type="common">Pseudomonas stutzeri</name>
    <dbReference type="NCBI Taxonomy" id="316"/>
    <lineage>
        <taxon>Bacteria</taxon>
        <taxon>Pseudomonadati</taxon>
        <taxon>Pseudomonadota</taxon>
        <taxon>Gammaproteobacteria</taxon>
        <taxon>Pseudomonadales</taxon>
        <taxon>Pseudomonadaceae</taxon>
        <taxon>Stutzerimonas</taxon>
    </lineage>
</organism>
<dbReference type="Gene3D" id="3.30.300.30">
    <property type="match status" value="1"/>
</dbReference>
<feature type="domain" description="AMP-binding enzyme C-terminal" evidence="2">
    <location>
        <begin position="457"/>
        <end position="536"/>
    </location>
</feature>
<evidence type="ECO:0000313" key="4">
    <source>
        <dbReference type="Proteomes" id="UP000032487"/>
    </source>
</evidence>
<dbReference type="InterPro" id="IPR000873">
    <property type="entry name" value="AMP-dep_synth/lig_dom"/>
</dbReference>
<accession>A0A0D9AQU4</accession>
<dbReference type="EMBL" id="JYHV01000011">
    <property type="protein sequence ID" value="KJH83395.1"/>
    <property type="molecule type" value="Genomic_DNA"/>
</dbReference>
<dbReference type="AlphaFoldDB" id="A0A0D9AQU4"/>
<dbReference type="NCBIfam" id="NF004837">
    <property type="entry name" value="PRK06187.1"/>
    <property type="match status" value="1"/>
</dbReference>
<dbReference type="PANTHER" id="PTHR43767">
    <property type="entry name" value="LONG-CHAIN-FATTY-ACID--COA LIGASE"/>
    <property type="match status" value="1"/>
</dbReference>